<name>A0A8C5QX18_9ANUR</name>
<dbReference type="InterPro" id="IPR036465">
    <property type="entry name" value="vWFA_dom_sf"/>
</dbReference>
<dbReference type="PANTHER" id="PTHR45737:SF6">
    <property type="entry name" value="VON WILLEBRAND FACTOR A DOMAIN-CONTAINING PROTEIN 5A"/>
    <property type="match status" value="1"/>
</dbReference>
<keyword evidence="4" id="KW-1185">Reference proteome</keyword>
<dbReference type="Ensembl" id="ENSLLET00000044609.1">
    <property type="protein sequence ID" value="ENSLLEP00000042898.1"/>
    <property type="gene ID" value="ENSLLEG00000027270.1"/>
</dbReference>
<sequence length="510" mass="57043">MTINVSFLVKSFLQKKKRASGNLLLLAAVCQIRLPCVEFSSQRRVPEVQQISSRMSPQTRRCIHVGQPPSAAKVLPSTAPTSLRRKPTSRRTGSFMAHHVVMLNFNPSFPEAEEQCTCGEFIFLMDRSGSMQEQMNSKPNSPQRIQSAKDTLILLLRSLPLGSYFNVFSFGSGFQSFFPKSVEYTQKSMEKAWRKVKEMEANFGGTEILEPLNHIYKTRSRPGHPRQLFVFTDGEVGNTRSVIEVVQKNAKNHRCFTFGIGEGASTALLKGMARAGNGTADFITSNDRMQPRVLRALKHAIQPIVEDVALKWSLPPDLDSDLLSEIPHAIFQGHRCILYAQVKGKVDFPATGSVSLEYRYKDEVFQNVLPLSFDVGKAERPTIHRLAAKTLISELEDRDFSDSEETKKRILETSLQSGVISSLTAFLAVNKDTTQLVDCDPLRWDIPSTGRKVITTPATCSILTFRDRMCRGNSKSTEISVLFHLARFGDLNSLNSAFTVGSPKCAEWIR</sequence>
<dbReference type="GeneTree" id="ENSGT00940000162662"/>
<reference evidence="3" key="2">
    <citation type="submission" date="2025-09" db="UniProtKB">
        <authorList>
            <consortium name="Ensembl"/>
        </authorList>
    </citation>
    <scope>IDENTIFICATION</scope>
</reference>
<dbReference type="PANTHER" id="PTHR45737">
    <property type="entry name" value="VON WILLEBRAND FACTOR A DOMAIN-CONTAINING PROTEIN 5A"/>
    <property type="match status" value="1"/>
</dbReference>
<feature type="region of interest" description="Disordered" evidence="1">
    <location>
        <begin position="70"/>
        <end position="90"/>
    </location>
</feature>
<dbReference type="Proteomes" id="UP000694569">
    <property type="component" value="Unplaced"/>
</dbReference>
<evidence type="ECO:0000256" key="1">
    <source>
        <dbReference type="SAM" id="MobiDB-lite"/>
    </source>
</evidence>
<dbReference type="SUPFAM" id="SSF53300">
    <property type="entry name" value="vWA-like"/>
    <property type="match status" value="1"/>
</dbReference>
<protein>
    <recommendedName>
        <fullName evidence="2">VWFA domain-containing protein</fullName>
    </recommendedName>
</protein>
<feature type="domain" description="VWFA" evidence="2">
    <location>
        <begin position="120"/>
        <end position="301"/>
    </location>
</feature>
<organism evidence="3 4">
    <name type="scientific">Leptobrachium leishanense</name>
    <name type="common">Leishan spiny toad</name>
    <dbReference type="NCBI Taxonomy" id="445787"/>
    <lineage>
        <taxon>Eukaryota</taxon>
        <taxon>Metazoa</taxon>
        <taxon>Chordata</taxon>
        <taxon>Craniata</taxon>
        <taxon>Vertebrata</taxon>
        <taxon>Euteleostomi</taxon>
        <taxon>Amphibia</taxon>
        <taxon>Batrachia</taxon>
        <taxon>Anura</taxon>
        <taxon>Pelobatoidea</taxon>
        <taxon>Megophryidae</taxon>
        <taxon>Leptobrachium</taxon>
    </lineage>
</organism>
<dbReference type="Gene3D" id="3.40.50.410">
    <property type="entry name" value="von Willebrand factor, type A domain"/>
    <property type="match status" value="1"/>
</dbReference>
<dbReference type="AlphaFoldDB" id="A0A8C5QX18"/>
<proteinExistence type="predicted"/>
<dbReference type="OrthoDB" id="1729737at2759"/>
<accession>A0A8C5QX18</accession>
<dbReference type="PROSITE" id="PS50234">
    <property type="entry name" value="VWFA"/>
    <property type="match status" value="1"/>
</dbReference>
<evidence type="ECO:0000313" key="3">
    <source>
        <dbReference type="Ensembl" id="ENSLLEP00000042898.1"/>
    </source>
</evidence>
<dbReference type="InterPro" id="IPR002035">
    <property type="entry name" value="VWF_A"/>
</dbReference>
<evidence type="ECO:0000259" key="2">
    <source>
        <dbReference type="PROSITE" id="PS50234"/>
    </source>
</evidence>
<dbReference type="Pfam" id="PF13768">
    <property type="entry name" value="VWA_3"/>
    <property type="match status" value="1"/>
</dbReference>
<reference evidence="3" key="1">
    <citation type="submission" date="2025-08" db="UniProtKB">
        <authorList>
            <consortium name="Ensembl"/>
        </authorList>
    </citation>
    <scope>IDENTIFICATION</scope>
</reference>
<evidence type="ECO:0000313" key="4">
    <source>
        <dbReference type="Proteomes" id="UP000694569"/>
    </source>
</evidence>
<dbReference type="SMART" id="SM00327">
    <property type="entry name" value="VWA"/>
    <property type="match status" value="1"/>
</dbReference>